<evidence type="ECO:0000313" key="1">
    <source>
        <dbReference type="EMBL" id="GAA4243242.1"/>
    </source>
</evidence>
<dbReference type="Gene3D" id="1.25.10.10">
    <property type="entry name" value="Leucine-rich Repeat Variant"/>
    <property type="match status" value="1"/>
</dbReference>
<name>A0ABP8CU15_9FLAO</name>
<protein>
    <recommendedName>
        <fullName evidence="3">HEAT repeat domain-containing protein</fullName>
    </recommendedName>
</protein>
<organism evidence="1 2">
    <name type="scientific">Winogradskyella damuponensis</name>
    <dbReference type="NCBI Taxonomy" id="943939"/>
    <lineage>
        <taxon>Bacteria</taxon>
        <taxon>Pseudomonadati</taxon>
        <taxon>Bacteroidota</taxon>
        <taxon>Flavobacteriia</taxon>
        <taxon>Flavobacteriales</taxon>
        <taxon>Flavobacteriaceae</taxon>
        <taxon>Winogradskyella</taxon>
    </lineage>
</organism>
<dbReference type="Proteomes" id="UP001501682">
    <property type="component" value="Unassembled WGS sequence"/>
</dbReference>
<dbReference type="RefSeq" id="WP_344713963.1">
    <property type="nucleotide sequence ID" value="NZ_BAABCB010000018.1"/>
</dbReference>
<evidence type="ECO:0000313" key="2">
    <source>
        <dbReference type="Proteomes" id="UP001501682"/>
    </source>
</evidence>
<dbReference type="InterPro" id="IPR011989">
    <property type="entry name" value="ARM-like"/>
</dbReference>
<dbReference type="SUPFAM" id="SSF48371">
    <property type="entry name" value="ARM repeat"/>
    <property type="match status" value="1"/>
</dbReference>
<evidence type="ECO:0008006" key="3">
    <source>
        <dbReference type="Google" id="ProtNLM"/>
    </source>
</evidence>
<proteinExistence type="predicted"/>
<dbReference type="InterPro" id="IPR016024">
    <property type="entry name" value="ARM-type_fold"/>
</dbReference>
<dbReference type="EMBL" id="BAABCB010000018">
    <property type="protein sequence ID" value="GAA4243242.1"/>
    <property type="molecule type" value="Genomic_DNA"/>
</dbReference>
<gene>
    <name evidence="1" type="ORF">GCM10022292_17080</name>
</gene>
<keyword evidence="2" id="KW-1185">Reference proteome</keyword>
<reference evidence="2" key="1">
    <citation type="journal article" date="2019" name="Int. J. Syst. Evol. Microbiol.">
        <title>The Global Catalogue of Microorganisms (GCM) 10K type strain sequencing project: providing services to taxonomists for standard genome sequencing and annotation.</title>
        <authorList>
            <consortium name="The Broad Institute Genomics Platform"/>
            <consortium name="The Broad Institute Genome Sequencing Center for Infectious Disease"/>
            <person name="Wu L."/>
            <person name="Ma J."/>
        </authorList>
    </citation>
    <scope>NUCLEOTIDE SEQUENCE [LARGE SCALE GENOMIC DNA]</scope>
    <source>
        <strain evidence="2">JCM 17633</strain>
    </source>
</reference>
<accession>A0ABP8CU15</accession>
<sequence>MARENWNSGKIFDRLVNNKSQKTYWNNISELRKRATEEIYDQAYKLAKSENDKNKIIGIDVLAQLGFDPRIGQQKTVELYFELLENEQNDDVLFSLFFGISHNNENLTEKQILKLTEFKNSKNKDIRYSLVSALSTVENPKAIETLIELSEDKYSSIRNWATFGIGTLSEKNNDRILKALWKRTKDKHQETKLEAIVGLANRNEIGVKEQIIEELKDGEYGTLLFDAIKTLKDKDFIPYLESNLKSAKKDSGIKEEWISDLKQCLNKLKE</sequence>
<comment type="caution">
    <text evidence="1">The sequence shown here is derived from an EMBL/GenBank/DDBJ whole genome shotgun (WGS) entry which is preliminary data.</text>
</comment>